<evidence type="ECO:0000256" key="2">
    <source>
        <dbReference type="SAM" id="Phobius"/>
    </source>
</evidence>
<feature type="compositionally biased region" description="Low complexity" evidence="1">
    <location>
        <begin position="1415"/>
        <end position="1442"/>
    </location>
</feature>
<feature type="region of interest" description="Disordered" evidence="1">
    <location>
        <begin position="700"/>
        <end position="723"/>
    </location>
</feature>
<feature type="compositionally biased region" description="Acidic residues" evidence="1">
    <location>
        <begin position="1399"/>
        <end position="1409"/>
    </location>
</feature>
<evidence type="ECO:0000313" key="3">
    <source>
        <dbReference type="EMBL" id="AIF03716.1"/>
    </source>
</evidence>
<protein>
    <recommendedName>
        <fullName evidence="4">Right handed beta helix domain-containing protein</fullName>
    </recommendedName>
</protein>
<reference evidence="3" key="1">
    <citation type="journal article" date="2014" name="Genome Biol. Evol.">
        <title>Pangenome evidence for extensive interdomain horizontal transfer affecting lineage core and shell genes in uncultured planktonic thaumarchaeota and euryarchaeota.</title>
        <authorList>
            <person name="Deschamps P."/>
            <person name="Zivanovic Y."/>
            <person name="Moreira D."/>
            <person name="Rodriguez-Valera F."/>
            <person name="Lopez-Garcia P."/>
        </authorList>
    </citation>
    <scope>NUCLEOTIDE SEQUENCE</scope>
</reference>
<keyword evidence="2" id="KW-0472">Membrane</keyword>
<accession>A0A075GI90</accession>
<dbReference type="EMBL" id="KF900687">
    <property type="protein sequence ID" value="AIF03716.1"/>
    <property type="molecule type" value="Genomic_DNA"/>
</dbReference>
<evidence type="ECO:0000256" key="1">
    <source>
        <dbReference type="SAM" id="MobiDB-lite"/>
    </source>
</evidence>
<feature type="transmembrane region" description="Helical" evidence="2">
    <location>
        <begin position="1364"/>
        <end position="1387"/>
    </location>
</feature>
<keyword evidence="2" id="KW-0812">Transmembrane</keyword>
<name>A0A075GI90_9EURY</name>
<evidence type="ECO:0008006" key="4">
    <source>
        <dbReference type="Google" id="ProtNLM"/>
    </source>
</evidence>
<feature type="region of interest" description="Disordered" evidence="1">
    <location>
        <begin position="1399"/>
        <end position="1443"/>
    </location>
</feature>
<sequence>MNDNRMKSFTLVSLMVLTSLSALLLALPTAVASNETQSGVISGTEIWQGSHTVTGNVEVAPGAKLIIQPRTTITMANGTFLHVRGNLCAGDTGCGANGMGSNSSKVTFTWSDPSNWSARGNCYWLNNPSNGQPLYNADPSCYEGILIRDTIDVQQTKLNHLEIKNAYGIPRFATDISEVRYGALVFDGASPTSTGLLFEDINTSSVLILDLASPHFVGGTFTVGSEERVESLLGQAIQAYGAGTPNNPVTLDSPVFTGTSSGCSSQDNGRHVVWAQKSFLNIDHGVVASGDYGYRYTDSAGSISSNTIQTDCTGIDVNGRRSILGYDYELFANHNSISTADNSPLTAYDGALVTFEDNVMEGADDGSGIQVVSNYPELAEVKFSRNIIGPIGGYNGIWGVGYVDIIADNNTFQDINREPVIIGEYHFGDQGWTVSGPQPARGWFADNTFSNVSGTCESEKVWDDEFTCPVFHLFRSSVSIHRNTVNNAQGDVIRAIGAIIDVQDNSFTAAGVGARVVQHDVPSGPQYGSLAFFSGNTWNNVSQVYNISESSVTVQSELIPNPTSSTTYPMELRWISADADPNNGWGNKLDLAPTQIIPPRNFPLSLELVNNSTVLTFANLTNFDLSKAHIAQAAGTWSVQLRRAELVRFRATVNGVRVGGATVLLEDAHGNDMYDMDTDPFGFTPWVALPSDFHLDIRGNGDNPNDFAGDPGENSCSDGIDNDGDLLYDSDDPDCQQGSATRELSKYYVTTYKFGKGYEKHWFNLTGTLDQVISLDNMAPTVTVTQLDGHSFKRQVNFTGSGWDGNIGTGIFNSDEQARWEQKGAIERIEIKTPASSSWNDTRYAVDDSNANGEVTSDNRPFRIWHFEYDMSLEPENDYTFEFRAWDGVDYSPVVTRTIRLNTVAPVIHVVTPTDGSLFDSGIVTFSGTASDPYNGVYGSDIDQIHFEISSSVFNTTTVPVVGGPIWSWDWNFSGMPKVRTDWMFRIWASDSSFCRGVIGECTPVELTLDIDNTNAPPLITLIEPYDMQVVRAGPDTIISGVARDTDGDVSKVEIRILDPQDAMNERPPGPHSVITTIAPNGAWSTTWDTSRLVHDFHYLVQARSKDGQLYSDWVQREIIIDNPPDANNLAPIYLAEGETVDLLDGSSVTQEQSWQRTHVIFCEENSQAPDRCGDGASVELAGWFYDPEGEDLSIEVWDDPQTYDDDQCAEQIQIDVNGKATYNPVAMSFYSPDMAEWSCSGMKFLAKDPHNSKAYSLEVDFVVNAVSFSVQRVGSGNIDVDGTVTFAGTGRPGVEVVARSGLNAMRLGSAQISENGSWTIDVPASKLERGSNIVVFDYDNERMTETSYSIQVGDADDGSKFGWILWALLLVVIVALLGGVFVFFFVEFEEVDDESLLMSEESQEDEDVYAWGKQAPQEQAAAQPAAHAAAQPAAEPAAQPAYPGWQWDAASNQWIPDQSGGPPQQ</sequence>
<organism evidence="3">
    <name type="scientific">uncultured marine group II/III euryarchaeote KM3_169_C11</name>
    <dbReference type="NCBI Taxonomy" id="1457922"/>
    <lineage>
        <taxon>Archaea</taxon>
        <taxon>Methanobacteriati</taxon>
        <taxon>Methanobacteriota</taxon>
        <taxon>environmental samples</taxon>
    </lineage>
</organism>
<keyword evidence="2" id="KW-1133">Transmembrane helix</keyword>
<proteinExistence type="predicted"/>